<dbReference type="InterPro" id="IPR000299">
    <property type="entry name" value="FERM_domain"/>
</dbReference>
<dbReference type="EMBL" id="CAJFCJ010000007">
    <property type="protein sequence ID" value="CAD5117322.1"/>
    <property type="molecule type" value="Genomic_DNA"/>
</dbReference>
<evidence type="ECO:0000256" key="2">
    <source>
        <dbReference type="SAM" id="Phobius"/>
    </source>
</evidence>
<dbReference type="PANTHER" id="PTHR13283:SF11">
    <property type="entry name" value="KREV INTERACTION TRAPPED PROTEIN 1"/>
    <property type="match status" value="1"/>
</dbReference>
<protein>
    <submittedName>
        <fullName evidence="4">DgyrCDS6108</fullName>
    </submittedName>
</protein>
<dbReference type="CDD" id="cd14473">
    <property type="entry name" value="FERM_B-lobe"/>
    <property type="match status" value="1"/>
</dbReference>
<dbReference type="SMART" id="SM00248">
    <property type="entry name" value="ANK"/>
    <property type="match status" value="3"/>
</dbReference>
<name>A0A7I8VM23_9ANNE</name>
<dbReference type="Proteomes" id="UP000549394">
    <property type="component" value="Unassembled WGS sequence"/>
</dbReference>
<dbReference type="SUPFAM" id="SSF47031">
    <property type="entry name" value="Second domain of FERM"/>
    <property type="match status" value="1"/>
</dbReference>
<dbReference type="Gene3D" id="1.20.80.10">
    <property type="match status" value="1"/>
</dbReference>
<dbReference type="GO" id="GO:2000114">
    <property type="term" value="P:regulation of establishment of cell polarity"/>
    <property type="evidence" value="ECO:0007669"/>
    <property type="project" value="TreeGrafter"/>
</dbReference>
<keyword evidence="2" id="KW-0472">Membrane</keyword>
<feature type="domain" description="FERM" evidence="3">
    <location>
        <begin position="360"/>
        <end position="677"/>
    </location>
</feature>
<dbReference type="InterPro" id="IPR002110">
    <property type="entry name" value="Ankyrin_rpt"/>
</dbReference>
<dbReference type="SUPFAM" id="SSF48403">
    <property type="entry name" value="Ankyrin repeat"/>
    <property type="match status" value="1"/>
</dbReference>
<dbReference type="PROSITE" id="PS50297">
    <property type="entry name" value="ANK_REP_REGION"/>
    <property type="match status" value="1"/>
</dbReference>
<feature type="transmembrane region" description="Helical" evidence="2">
    <location>
        <begin position="573"/>
        <end position="594"/>
    </location>
</feature>
<dbReference type="InterPro" id="IPR011993">
    <property type="entry name" value="PH-like_dom_sf"/>
</dbReference>
<dbReference type="InterPro" id="IPR035963">
    <property type="entry name" value="FERM_2"/>
</dbReference>
<evidence type="ECO:0000256" key="1">
    <source>
        <dbReference type="PROSITE-ProRule" id="PRU00023"/>
    </source>
</evidence>
<keyword evidence="5" id="KW-1185">Reference proteome</keyword>
<organism evidence="4 5">
    <name type="scientific">Dimorphilus gyrociliatus</name>
    <dbReference type="NCBI Taxonomy" id="2664684"/>
    <lineage>
        <taxon>Eukaryota</taxon>
        <taxon>Metazoa</taxon>
        <taxon>Spiralia</taxon>
        <taxon>Lophotrochozoa</taxon>
        <taxon>Annelida</taxon>
        <taxon>Polychaeta</taxon>
        <taxon>Polychaeta incertae sedis</taxon>
        <taxon>Dinophilidae</taxon>
        <taxon>Dimorphilus</taxon>
    </lineage>
</organism>
<dbReference type="InterPro" id="IPR019749">
    <property type="entry name" value="Band_41_domain"/>
</dbReference>
<dbReference type="Pfam" id="PF12796">
    <property type="entry name" value="Ank_2"/>
    <property type="match status" value="1"/>
</dbReference>
<evidence type="ECO:0000259" key="3">
    <source>
        <dbReference type="PROSITE" id="PS50057"/>
    </source>
</evidence>
<reference evidence="4 5" key="1">
    <citation type="submission" date="2020-08" db="EMBL/GenBank/DDBJ databases">
        <authorList>
            <person name="Hejnol A."/>
        </authorList>
    </citation>
    <scope>NUCLEOTIDE SEQUENCE [LARGE SCALE GENOMIC DNA]</scope>
</reference>
<dbReference type="InterPro" id="IPR019748">
    <property type="entry name" value="FERM_central"/>
</dbReference>
<dbReference type="InterPro" id="IPR057096">
    <property type="entry name" value="KRIT1_FRMD8_FERM_C"/>
</dbReference>
<dbReference type="PROSITE" id="PS50088">
    <property type="entry name" value="ANK_REPEAT"/>
    <property type="match status" value="1"/>
</dbReference>
<dbReference type="Pfam" id="PF00373">
    <property type="entry name" value="FERM_M"/>
    <property type="match status" value="1"/>
</dbReference>
<dbReference type="PROSITE" id="PS50057">
    <property type="entry name" value="FERM_3"/>
    <property type="match status" value="1"/>
</dbReference>
<accession>A0A7I8VM23</accession>
<dbReference type="AlphaFoldDB" id="A0A7I8VM23"/>
<gene>
    <name evidence="4" type="ORF">DGYR_LOCUS5859</name>
</gene>
<sequence length="677" mass="78466">MKVYIAVLKVYSTIVFENKEFQPQFYDILMRVRRRIAKELLAFENNAREDLTDAVLKHVYQENHNHERKSRAVRVKLNESKILFIIPYNANEKLNEDTTRDTIFYRLSDMRSEIENEDTVACLRAISNWLGEKHKIEGYLQLFFTKLGKSKVIDSYYPNTDTEVYKLAEKDKSDIVVENLLFSQRSNFVPKPNMVVINEHWLKDRSNGPKSLLLSSAPRSLDSDWLIQYPLHKYAAEGDVGGLKALIATNEYSIMQYDSEGLLPIHYASCYGQMAAFSYLLNDCKCPPNVTTKNESTLLHYAASNGHSMIIELLLNHPEVDAYKMDKREKTALDLCSNSPLPTAQKCAELLRKAMKKPAPKIQINLTDGTFRMLPMTSGSNTTVEDLNKQMIRELNISEECGSLFTVWICSPSLQLQLKKDHKPIQHLNDWKRRIVSILTDSKPVNEEPQLWWRKDVVKSIEYERKTLEEHMDKTVTELIFSEAYYNYINSFYPCSEQDSVILGGLYLYLAKGPYESKASKQFFQNERNLQTLVPSINLVKKNVNWVARIQEQYKVYTKSMHGKDRSPIIVQMHFLTFCWNLIVYGSAFFTGFLNIRSSKFPVKVTIGVNDVGTHILQFQNKTLLHSFLYKDITWKHKKETPYIEITKKEKLSSPFTVLSKQAALIHHLMNKMSESK</sequence>
<dbReference type="PANTHER" id="PTHR13283">
    <property type="entry name" value="KREV INTERACTION TRAPPED 1-RELATED"/>
    <property type="match status" value="1"/>
</dbReference>
<keyword evidence="2" id="KW-0812">Transmembrane</keyword>
<dbReference type="Gene3D" id="1.25.40.20">
    <property type="entry name" value="Ankyrin repeat-containing domain"/>
    <property type="match status" value="1"/>
</dbReference>
<comment type="caution">
    <text evidence="4">The sequence shown here is derived from an EMBL/GenBank/DDBJ whole genome shotgun (WGS) entry which is preliminary data.</text>
</comment>
<keyword evidence="1" id="KW-0040">ANK repeat</keyword>
<keyword evidence="2" id="KW-1133">Transmembrane helix</keyword>
<evidence type="ECO:0000313" key="4">
    <source>
        <dbReference type="EMBL" id="CAD5117322.1"/>
    </source>
</evidence>
<feature type="repeat" description="ANK" evidence="1">
    <location>
        <begin position="294"/>
        <end position="317"/>
    </location>
</feature>
<dbReference type="GO" id="GO:0045454">
    <property type="term" value="P:cell redox homeostasis"/>
    <property type="evidence" value="ECO:0007669"/>
    <property type="project" value="TreeGrafter"/>
</dbReference>
<dbReference type="SMART" id="SM00295">
    <property type="entry name" value="B41"/>
    <property type="match status" value="1"/>
</dbReference>
<dbReference type="OrthoDB" id="194358at2759"/>
<dbReference type="InterPro" id="IPR014352">
    <property type="entry name" value="FERM/acyl-CoA-bd_prot_sf"/>
</dbReference>
<dbReference type="Pfam" id="PF24522">
    <property type="entry name" value="KRIT1_FRMD8_FERM_C"/>
    <property type="match status" value="1"/>
</dbReference>
<dbReference type="GO" id="GO:0005886">
    <property type="term" value="C:plasma membrane"/>
    <property type="evidence" value="ECO:0007669"/>
    <property type="project" value="TreeGrafter"/>
</dbReference>
<dbReference type="Gene3D" id="2.30.29.30">
    <property type="entry name" value="Pleckstrin-homology domain (PH domain)/Phosphotyrosine-binding domain (PTB)"/>
    <property type="match status" value="1"/>
</dbReference>
<dbReference type="Gene3D" id="3.10.20.90">
    <property type="entry name" value="Phosphatidylinositol 3-kinase Catalytic Subunit, Chain A, domain 1"/>
    <property type="match status" value="1"/>
</dbReference>
<evidence type="ECO:0000313" key="5">
    <source>
        <dbReference type="Proteomes" id="UP000549394"/>
    </source>
</evidence>
<proteinExistence type="predicted"/>
<dbReference type="InterPro" id="IPR036770">
    <property type="entry name" value="Ankyrin_rpt-contain_sf"/>
</dbReference>
<dbReference type="InterPro" id="IPR051594">
    <property type="entry name" value="KRIT1/FRMD8"/>
</dbReference>